<evidence type="ECO:0000256" key="2">
    <source>
        <dbReference type="ARBA" id="ARBA00023274"/>
    </source>
</evidence>
<feature type="region of interest" description="Disordered" evidence="4">
    <location>
        <begin position="65"/>
        <end position="106"/>
    </location>
</feature>
<keyword evidence="2 3" id="KW-0687">Ribonucleoprotein</keyword>
<accession>A0A136LYA1</accession>
<dbReference type="EMBL" id="JYNZ01000003">
    <property type="protein sequence ID" value="KXK26629.1"/>
    <property type="molecule type" value="Genomic_DNA"/>
</dbReference>
<dbReference type="PANTHER" id="PTHR33280:SF1">
    <property type="entry name" value="LARGE RIBOSOMAL SUBUNIT PROTEIN BL31C"/>
    <property type="match status" value="1"/>
</dbReference>
<dbReference type="GO" id="GO:1990904">
    <property type="term" value="C:ribonucleoprotein complex"/>
    <property type="evidence" value="ECO:0007669"/>
    <property type="project" value="UniProtKB-KW"/>
</dbReference>
<feature type="compositionally biased region" description="Basic residues" evidence="4">
    <location>
        <begin position="71"/>
        <end position="85"/>
    </location>
</feature>
<proteinExistence type="inferred from homology"/>
<dbReference type="InterPro" id="IPR002150">
    <property type="entry name" value="Ribosomal_bL31"/>
</dbReference>
<dbReference type="STRING" id="1617426.TR69_WS6001000636"/>
<comment type="caution">
    <text evidence="5">The sequence shown here is derived from an EMBL/GenBank/DDBJ whole genome shotgun (WGS) entry which is preliminary data.</text>
</comment>
<comment type="similarity">
    <text evidence="3">Belongs to the bacterial ribosomal protein bL31 family.</text>
</comment>
<gene>
    <name evidence="5" type="primary">rpmE</name>
    <name evidence="5" type="ORF">TR69_WS6001000636</name>
</gene>
<dbReference type="Pfam" id="PF01197">
    <property type="entry name" value="Ribosomal_L31"/>
    <property type="match status" value="1"/>
</dbReference>
<dbReference type="GO" id="GO:0005840">
    <property type="term" value="C:ribosome"/>
    <property type="evidence" value="ECO:0007669"/>
    <property type="project" value="UniProtKB-KW"/>
</dbReference>
<dbReference type="PRINTS" id="PR01249">
    <property type="entry name" value="RIBOSOMALL31"/>
</dbReference>
<dbReference type="InterPro" id="IPR034704">
    <property type="entry name" value="Ribosomal_bL28/bL31-like_sf"/>
</dbReference>
<name>A0A136LYA1_9BACT</name>
<evidence type="ECO:0000256" key="4">
    <source>
        <dbReference type="SAM" id="MobiDB-lite"/>
    </source>
</evidence>
<dbReference type="GO" id="GO:0003735">
    <property type="term" value="F:structural constituent of ribosome"/>
    <property type="evidence" value="ECO:0007669"/>
    <property type="project" value="InterPro"/>
</dbReference>
<dbReference type="PANTHER" id="PTHR33280">
    <property type="entry name" value="50S RIBOSOMAL PROTEIN L31, CHLOROPLASTIC"/>
    <property type="match status" value="1"/>
</dbReference>
<dbReference type="InterPro" id="IPR042105">
    <property type="entry name" value="Ribosomal_bL31_sf"/>
</dbReference>
<dbReference type="NCBIfam" id="TIGR00105">
    <property type="entry name" value="L31"/>
    <property type="match status" value="1"/>
</dbReference>
<reference evidence="5 6" key="1">
    <citation type="submission" date="2015-02" db="EMBL/GenBank/DDBJ databases">
        <title>Improved understanding of the partial-nitritation anammox process through 23 genomes representing the majority of the microbial community.</title>
        <authorList>
            <person name="Speth D.R."/>
            <person name="In T Zandt M."/>
            <person name="Guerrero Cruz S."/>
            <person name="Jetten M.S."/>
            <person name="Dutilh B.E."/>
        </authorList>
    </citation>
    <scope>NUCLEOTIDE SEQUENCE [LARGE SCALE GENOMIC DNA]</scope>
    <source>
        <strain evidence="5">OLB20</strain>
    </source>
</reference>
<dbReference type="SUPFAM" id="SSF143800">
    <property type="entry name" value="L28p-like"/>
    <property type="match status" value="1"/>
</dbReference>
<dbReference type="Proteomes" id="UP000070457">
    <property type="component" value="Unassembled WGS sequence"/>
</dbReference>
<dbReference type="Gene3D" id="4.10.830.30">
    <property type="entry name" value="Ribosomal protein L31"/>
    <property type="match status" value="1"/>
</dbReference>
<evidence type="ECO:0000256" key="3">
    <source>
        <dbReference type="RuleBase" id="RU000564"/>
    </source>
</evidence>
<dbReference type="GO" id="GO:0006412">
    <property type="term" value="P:translation"/>
    <property type="evidence" value="ECO:0007669"/>
    <property type="project" value="InterPro"/>
</dbReference>
<sequence length="106" mass="12350">MKKGIHPKLYKKAKVTDLSTGETFELASTKEEITVDVTNLSHPFYTGQHRIVDTENLVKKFEEKRTVAEKKSRRTKSEKRSRRTNKTSEVQGRERLTLKDMLSQIK</sequence>
<keyword evidence="1 3" id="KW-0689">Ribosomal protein</keyword>
<organism evidence="5 6">
    <name type="scientific">candidate division WS6 bacterium OLB20</name>
    <dbReference type="NCBI Taxonomy" id="1617426"/>
    <lineage>
        <taxon>Bacteria</taxon>
        <taxon>Candidatus Dojkabacteria</taxon>
    </lineage>
</organism>
<dbReference type="AlphaFoldDB" id="A0A136LYA1"/>
<evidence type="ECO:0000313" key="5">
    <source>
        <dbReference type="EMBL" id="KXK26629.1"/>
    </source>
</evidence>
<evidence type="ECO:0000256" key="1">
    <source>
        <dbReference type="ARBA" id="ARBA00022980"/>
    </source>
</evidence>
<protein>
    <recommendedName>
        <fullName evidence="3">50S ribosomal protein L31</fullName>
    </recommendedName>
</protein>
<evidence type="ECO:0000313" key="6">
    <source>
        <dbReference type="Proteomes" id="UP000070457"/>
    </source>
</evidence>